<dbReference type="PANTHER" id="PTHR30250:SF11">
    <property type="entry name" value="O-ANTIGEN TRANSPORTER-RELATED"/>
    <property type="match status" value="1"/>
</dbReference>
<reference evidence="7 8" key="1">
    <citation type="submission" date="2018-11" db="EMBL/GenBank/DDBJ databases">
        <title>Genomic Encyclopedia of Type Strains, Phase IV (KMG-IV): sequencing the most valuable type-strain genomes for metagenomic binning, comparative biology and taxonomic classification.</title>
        <authorList>
            <person name="Goeker M."/>
        </authorList>
    </citation>
    <scope>NUCLEOTIDE SEQUENCE [LARGE SCALE GENOMIC DNA]</scope>
    <source>
        <strain evidence="7 8">DSM 26537</strain>
    </source>
</reference>
<feature type="transmembrane region" description="Helical" evidence="6">
    <location>
        <begin position="357"/>
        <end position="375"/>
    </location>
</feature>
<feature type="transmembrane region" description="Helical" evidence="6">
    <location>
        <begin position="141"/>
        <end position="161"/>
    </location>
</feature>
<feature type="transmembrane region" description="Helical" evidence="6">
    <location>
        <begin position="85"/>
        <end position="105"/>
    </location>
</feature>
<feature type="transmembrane region" description="Helical" evidence="6">
    <location>
        <begin position="111"/>
        <end position="129"/>
    </location>
</feature>
<accession>A0A3N1XXZ3</accession>
<evidence type="ECO:0000256" key="3">
    <source>
        <dbReference type="ARBA" id="ARBA00022692"/>
    </source>
</evidence>
<evidence type="ECO:0000313" key="7">
    <source>
        <dbReference type="EMBL" id="ROR31464.1"/>
    </source>
</evidence>
<feature type="transmembrane region" description="Helical" evidence="6">
    <location>
        <begin position="387"/>
        <end position="407"/>
    </location>
</feature>
<dbReference type="RefSeq" id="WP_123607565.1">
    <property type="nucleotide sequence ID" value="NZ_RJVG01000001.1"/>
</dbReference>
<dbReference type="EMBL" id="RJVG01000001">
    <property type="protein sequence ID" value="ROR31464.1"/>
    <property type="molecule type" value="Genomic_DNA"/>
</dbReference>
<keyword evidence="5 6" id="KW-0472">Membrane</keyword>
<organism evidence="7 8">
    <name type="scientific">Mobilisporobacter senegalensis</name>
    <dbReference type="NCBI Taxonomy" id="1329262"/>
    <lineage>
        <taxon>Bacteria</taxon>
        <taxon>Bacillati</taxon>
        <taxon>Bacillota</taxon>
        <taxon>Clostridia</taxon>
        <taxon>Lachnospirales</taxon>
        <taxon>Lachnospiraceae</taxon>
        <taxon>Mobilisporobacter</taxon>
    </lineage>
</organism>
<sequence length="417" mass="47508">MNNKEIVSSKKVFFWNIVGSLCSAGSSFYLLMVVTRICGASQAGIFSIAFAIAQLMLTIGRYGMRAYQATDLREEFSFSTYLTSRLITSFAMIISSVIYIIVSGYTIEKSIIIFFVCLIKMVDAVEDVFHGLFQQNFRMDVAGKLLAFRNFFTMLLFTVIILVFKNLLITCLLTSLLSIVFCILINIPFTTKFTDINFSWNYNNLKRLFIQCFALFAGSFLSLYIYNTPKNAIDKYMLNEFQTFYSILFMPSFVINLFSEFAFKPLLTNLAVYWDKVEMKKFIYMIVKLISLIIFISFFVILISYFIGVEVLSLIYSVDIREYRIEFVILLIGGTFSAGVNFLYNVLAAIRKQKSILTAYGAIAITATFASAFFVKTYGIRGASMAYLLSSSSLFTIFLGILIFNIIKKIKISFNSN</sequence>
<evidence type="ECO:0000313" key="8">
    <source>
        <dbReference type="Proteomes" id="UP000273083"/>
    </source>
</evidence>
<proteinExistence type="predicted"/>
<keyword evidence="2" id="KW-1003">Cell membrane</keyword>
<feature type="transmembrane region" description="Helical" evidence="6">
    <location>
        <begin position="283"/>
        <end position="307"/>
    </location>
</feature>
<feature type="transmembrane region" description="Helical" evidence="6">
    <location>
        <begin position="43"/>
        <end position="64"/>
    </location>
</feature>
<evidence type="ECO:0000256" key="5">
    <source>
        <dbReference type="ARBA" id="ARBA00023136"/>
    </source>
</evidence>
<evidence type="ECO:0000256" key="1">
    <source>
        <dbReference type="ARBA" id="ARBA00004651"/>
    </source>
</evidence>
<dbReference type="PANTHER" id="PTHR30250">
    <property type="entry name" value="PST FAMILY PREDICTED COLANIC ACID TRANSPORTER"/>
    <property type="match status" value="1"/>
</dbReference>
<keyword evidence="4 6" id="KW-1133">Transmembrane helix</keyword>
<dbReference type="OrthoDB" id="3246647at2"/>
<evidence type="ECO:0000256" key="2">
    <source>
        <dbReference type="ARBA" id="ARBA00022475"/>
    </source>
</evidence>
<evidence type="ECO:0000256" key="4">
    <source>
        <dbReference type="ARBA" id="ARBA00022989"/>
    </source>
</evidence>
<feature type="transmembrane region" description="Helical" evidence="6">
    <location>
        <begin position="167"/>
        <end position="187"/>
    </location>
</feature>
<dbReference type="AlphaFoldDB" id="A0A3N1XXZ3"/>
<feature type="transmembrane region" description="Helical" evidence="6">
    <location>
        <begin position="12"/>
        <end position="31"/>
    </location>
</feature>
<evidence type="ECO:0000256" key="6">
    <source>
        <dbReference type="SAM" id="Phobius"/>
    </source>
</evidence>
<feature type="transmembrane region" description="Helical" evidence="6">
    <location>
        <begin position="208"/>
        <end position="226"/>
    </location>
</feature>
<comment type="caution">
    <text evidence="7">The sequence shown here is derived from an EMBL/GenBank/DDBJ whole genome shotgun (WGS) entry which is preliminary data.</text>
</comment>
<feature type="transmembrane region" description="Helical" evidence="6">
    <location>
        <begin position="327"/>
        <end position="350"/>
    </location>
</feature>
<dbReference type="Proteomes" id="UP000273083">
    <property type="component" value="Unassembled WGS sequence"/>
</dbReference>
<feature type="transmembrane region" description="Helical" evidence="6">
    <location>
        <begin position="246"/>
        <end position="263"/>
    </location>
</feature>
<comment type="subcellular location">
    <subcellularLocation>
        <location evidence="1">Cell membrane</location>
        <topology evidence="1">Multi-pass membrane protein</topology>
    </subcellularLocation>
</comment>
<keyword evidence="8" id="KW-1185">Reference proteome</keyword>
<protein>
    <submittedName>
        <fullName evidence="7">O-antigen/teichoic acid export membrane protein</fullName>
    </submittedName>
</protein>
<name>A0A3N1XXZ3_9FIRM</name>
<gene>
    <name evidence="7" type="ORF">EDD66_10180</name>
</gene>
<keyword evidence="3 6" id="KW-0812">Transmembrane</keyword>
<dbReference type="GO" id="GO:0005886">
    <property type="term" value="C:plasma membrane"/>
    <property type="evidence" value="ECO:0007669"/>
    <property type="project" value="UniProtKB-SubCell"/>
</dbReference>
<dbReference type="InterPro" id="IPR050833">
    <property type="entry name" value="Poly_Biosynth_Transport"/>
</dbReference>